<keyword evidence="14" id="KW-1185">Reference proteome</keyword>
<feature type="domain" description="PASTA" evidence="12">
    <location>
        <begin position="562"/>
        <end position="628"/>
    </location>
</feature>
<keyword evidence="10" id="KW-0472">Membrane</keyword>
<dbReference type="EC" id="2.7.11.1" evidence="1"/>
<dbReference type="PANTHER" id="PTHR43289">
    <property type="entry name" value="MITOGEN-ACTIVATED PROTEIN KINASE KINASE KINASE 20-RELATED"/>
    <property type="match status" value="1"/>
</dbReference>
<dbReference type="GO" id="GO:0016301">
    <property type="term" value="F:kinase activity"/>
    <property type="evidence" value="ECO:0007669"/>
    <property type="project" value="UniProtKB-KW"/>
</dbReference>
<dbReference type="Pfam" id="PF00069">
    <property type="entry name" value="Pkinase"/>
    <property type="match status" value="1"/>
</dbReference>
<dbReference type="InterPro" id="IPR011009">
    <property type="entry name" value="Kinase-like_dom_sf"/>
</dbReference>
<evidence type="ECO:0000313" key="14">
    <source>
        <dbReference type="Proteomes" id="UP000664601"/>
    </source>
</evidence>
<feature type="domain" description="PASTA" evidence="12">
    <location>
        <begin position="421"/>
        <end position="491"/>
    </location>
</feature>
<dbReference type="Proteomes" id="UP000664601">
    <property type="component" value="Unassembled WGS sequence"/>
</dbReference>
<evidence type="ECO:0000256" key="9">
    <source>
        <dbReference type="PROSITE-ProRule" id="PRU10141"/>
    </source>
</evidence>
<dbReference type="PROSITE" id="PS00108">
    <property type="entry name" value="PROTEIN_KINASE_ST"/>
    <property type="match status" value="1"/>
</dbReference>
<keyword evidence="3" id="KW-0808">Transferase</keyword>
<dbReference type="PROSITE" id="PS00107">
    <property type="entry name" value="PROTEIN_KINASE_ATP"/>
    <property type="match status" value="1"/>
</dbReference>
<accession>A0ABS3L8V5</accession>
<dbReference type="CDD" id="cd14014">
    <property type="entry name" value="STKc_PknB_like"/>
    <property type="match status" value="1"/>
</dbReference>
<dbReference type="Pfam" id="PF03793">
    <property type="entry name" value="PASTA"/>
    <property type="match status" value="4"/>
</dbReference>
<dbReference type="PROSITE" id="PS51178">
    <property type="entry name" value="PASTA"/>
    <property type="match status" value="4"/>
</dbReference>
<feature type="domain" description="Protein kinase" evidence="11">
    <location>
        <begin position="12"/>
        <end position="269"/>
    </location>
</feature>
<dbReference type="Gene3D" id="1.10.510.10">
    <property type="entry name" value="Transferase(Phosphotransferase) domain 1"/>
    <property type="match status" value="1"/>
</dbReference>
<dbReference type="PROSITE" id="PS50011">
    <property type="entry name" value="PROTEIN_KINASE_DOM"/>
    <property type="match status" value="1"/>
</dbReference>
<feature type="binding site" evidence="9">
    <location>
        <position position="41"/>
    </location>
    <ligand>
        <name>ATP</name>
        <dbReference type="ChEBI" id="CHEBI:30616"/>
    </ligand>
</feature>
<dbReference type="SUPFAM" id="SSF56112">
    <property type="entry name" value="Protein kinase-like (PK-like)"/>
    <property type="match status" value="1"/>
</dbReference>
<evidence type="ECO:0000256" key="4">
    <source>
        <dbReference type="ARBA" id="ARBA00022741"/>
    </source>
</evidence>
<evidence type="ECO:0000256" key="3">
    <source>
        <dbReference type="ARBA" id="ARBA00022679"/>
    </source>
</evidence>
<dbReference type="InterPro" id="IPR000719">
    <property type="entry name" value="Prot_kinase_dom"/>
</dbReference>
<proteinExistence type="predicted"/>
<evidence type="ECO:0000256" key="1">
    <source>
        <dbReference type="ARBA" id="ARBA00012513"/>
    </source>
</evidence>
<comment type="catalytic activity">
    <reaction evidence="8">
        <text>L-seryl-[protein] + ATP = O-phospho-L-seryl-[protein] + ADP + H(+)</text>
        <dbReference type="Rhea" id="RHEA:17989"/>
        <dbReference type="Rhea" id="RHEA-COMP:9863"/>
        <dbReference type="Rhea" id="RHEA-COMP:11604"/>
        <dbReference type="ChEBI" id="CHEBI:15378"/>
        <dbReference type="ChEBI" id="CHEBI:29999"/>
        <dbReference type="ChEBI" id="CHEBI:30616"/>
        <dbReference type="ChEBI" id="CHEBI:83421"/>
        <dbReference type="ChEBI" id="CHEBI:456216"/>
        <dbReference type="EC" id="2.7.11.1"/>
    </reaction>
</comment>
<dbReference type="SMART" id="SM00740">
    <property type="entry name" value="PASTA"/>
    <property type="match status" value="4"/>
</dbReference>
<dbReference type="CDD" id="cd06577">
    <property type="entry name" value="PASTA_pknB"/>
    <property type="match status" value="4"/>
</dbReference>
<dbReference type="Gene3D" id="3.30.200.20">
    <property type="entry name" value="Phosphorylase Kinase, domain 1"/>
    <property type="match status" value="1"/>
</dbReference>
<dbReference type="RefSeq" id="WP_207671806.1">
    <property type="nucleotide sequence ID" value="NZ_JAFREM010000003.1"/>
</dbReference>
<comment type="caution">
    <text evidence="13">The sequence shown here is derived from an EMBL/GenBank/DDBJ whole genome shotgun (WGS) entry which is preliminary data.</text>
</comment>
<name>A0ABS3L8V5_9ENTE</name>
<keyword evidence="10" id="KW-0812">Transmembrane</keyword>
<evidence type="ECO:0000256" key="6">
    <source>
        <dbReference type="ARBA" id="ARBA00022840"/>
    </source>
</evidence>
<feature type="transmembrane region" description="Helical" evidence="10">
    <location>
        <begin position="331"/>
        <end position="350"/>
    </location>
</feature>
<keyword evidence="2" id="KW-0723">Serine/threonine-protein kinase</keyword>
<keyword evidence="6 9" id="KW-0067">ATP-binding</keyword>
<keyword evidence="10" id="KW-1133">Transmembrane helix</keyword>
<dbReference type="Gene3D" id="2.60.40.2560">
    <property type="match status" value="1"/>
</dbReference>
<dbReference type="InterPro" id="IPR017441">
    <property type="entry name" value="Protein_kinase_ATP_BS"/>
</dbReference>
<keyword evidence="5 13" id="KW-0418">Kinase</keyword>
<feature type="domain" description="PASTA" evidence="12">
    <location>
        <begin position="492"/>
        <end position="561"/>
    </location>
</feature>
<dbReference type="NCBIfam" id="NF033483">
    <property type="entry name" value="PknB_PASTA_kin"/>
    <property type="match status" value="1"/>
</dbReference>
<evidence type="ECO:0000313" key="13">
    <source>
        <dbReference type="EMBL" id="MBO1304864.1"/>
    </source>
</evidence>
<gene>
    <name evidence="13" type="primary">pknB</name>
    <name evidence="13" type="ORF">JZO70_01725</name>
</gene>
<protein>
    <recommendedName>
        <fullName evidence="1">non-specific serine/threonine protein kinase</fullName>
        <ecNumber evidence="1">2.7.11.1</ecNumber>
    </recommendedName>
</protein>
<evidence type="ECO:0000256" key="8">
    <source>
        <dbReference type="ARBA" id="ARBA00048679"/>
    </source>
</evidence>
<dbReference type="EMBL" id="JAFREM010000003">
    <property type="protein sequence ID" value="MBO1304864.1"/>
    <property type="molecule type" value="Genomic_DNA"/>
</dbReference>
<evidence type="ECO:0000259" key="11">
    <source>
        <dbReference type="PROSITE" id="PS50011"/>
    </source>
</evidence>
<evidence type="ECO:0000259" key="12">
    <source>
        <dbReference type="PROSITE" id="PS51178"/>
    </source>
</evidence>
<sequence>MIDIGKVINGRYKVIASIGSGGMANVFLAHDLILDRDVAIKVLRFNFQNDQTAIRRFQREALAATELVHPNIVSVYDVGEEEDMQYLVMEYVRGMDLKRYIQTQYPIPYTKIVDIMQQILSAVSLAHAHGIIHRDLKPQNVLIDQEGVVKITDFGIAIALSETSLTQTNSLLGSVHYLSPEQARGSMATKQSDIYALGIILYEMMTGNVPFDGESAVTIALKHFQDQIPSVKVFDPEAPQSLENIVMNATAKDPADRYKTAEEMSDDLATALSPGRLDEQPWEPSVMNGETKLLTPITDEIEPVKQKQEIPKMVNKPMEPQKKKKRKKWPWLLLALLVLAVGGFAAYMFASSNQEVAIPDVKNMTEAQARQTLEEADIQVAERTESIPDDDVEEGKVVRTDPEAGNMIRRNRSVRLYISSGVGTVELDDYTGEKISDVRQELRDLGFTSTQIKTNEVFDEDAEKGEVISQTPDAGDEVDPSKDTITFEVSKGPETFKLGNYAGMTYAEAEAALIALGIDDSQIEQVDENSETVAAGVVISQSPIAETEVTADESIELKVSSGSAKVTVPNLSGRTQAEAETELRNLGLTSAISEEFSDSVEAGKVIGTDPGNGASVDSGSTVTLRVSKGAEVTEENFNVTVNATYKGTNDQPETITVLVKDANNGSLTNKATFTLDAGTTSNSQSVPVTIKNGEEATIEVQRNGVTAVTRSVNRETSINVP</sequence>
<evidence type="ECO:0000256" key="2">
    <source>
        <dbReference type="ARBA" id="ARBA00022527"/>
    </source>
</evidence>
<dbReference type="InterPro" id="IPR008271">
    <property type="entry name" value="Ser/Thr_kinase_AS"/>
</dbReference>
<evidence type="ECO:0000256" key="7">
    <source>
        <dbReference type="ARBA" id="ARBA00047899"/>
    </source>
</evidence>
<keyword evidence="4 9" id="KW-0547">Nucleotide-binding</keyword>
<dbReference type="InterPro" id="IPR005543">
    <property type="entry name" value="PASTA_dom"/>
</dbReference>
<organism evidence="13 14">
    <name type="scientific">Candidatus Enterococcus moelleringii</name>
    <dbReference type="NCBI Taxonomy" id="2815325"/>
    <lineage>
        <taxon>Bacteria</taxon>
        <taxon>Bacillati</taxon>
        <taxon>Bacillota</taxon>
        <taxon>Bacilli</taxon>
        <taxon>Lactobacillales</taxon>
        <taxon>Enterococcaceae</taxon>
        <taxon>Enterococcus</taxon>
    </lineage>
</organism>
<evidence type="ECO:0000256" key="5">
    <source>
        <dbReference type="ARBA" id="ARBA00022777"/>
    </source>
</evidence>
<comment type="catalytic activity">
    <reaction evidence="7">
        <text>L-threonyl-[protein] + ATP = O-phospho-L-threonyl-[protein] + ADP + H(+)</text>
        <dbReference type="Rhea" id="RHEA:46608"/>
        <dbReference type="Rhea" id="RHEA-COMP:11060"/>
        <dbReference type="Rhea" id="RHEA-COMP:11605"/>
        <dbReference type="ChEBI" id="CHEBI:15378"/>
        <dbReference type="ChEBI" id="CHEBI:30013"/>
        <dbReference type="ChEBI" id="CHEBI:30616"/>
        <dbReference type="ChEBI" id="CHEBI:61977"/>
        <dbReference type="ChEBI" id="CHEBI:456216"/>
        <dbReference type="EC" id="2.7.11.1"/>
    </reaction>
</comment>
<dbReference type="PANTHER" id="PTHR43289:SF34">
    <property type="entry name" value="SERINE_THREONINE-PROTEIN KINASE YBDM-RELATED"/>
    <property type="match status" value="1"/>
</dbReference>
<dbReference type="Gene3D" id="3.30.10.20">
    <property type="match status" value="4"/>
</dbReference>
<reference evidence="13 14" key="1">
    <citation type="submission" date="2021-03" db="EMBL/GenBank/DDBJ databases">
        <title>Enterococcal diversity collection.</title>
        <authorList>
            <person name="Gilmore M.S."/>
            <person name="Schwartzman J."/>
            <person name="Van Tyne D."/>
            <person name="Martin M."/>
            <person name="Earl A.M."/>
            <person name="Manson A.L."/>
            <person name="Straub T."/>
            <person name="Salamzade R."/>
            <person name="Saavedra J."/>
            <person name="Lebreton F."/>
            <person name="Prichula J."/>
            <person name="Schaufler K."/>
            <person name="Gaca A."/>
            <person name="Sgardioli B."/>
            <person name="Wagenaar J."/>
            <person name="Strong T."/>
        </authorList>
    </citation>
    <scope>NUCLEOTIDE SEQUENCE [LARGE SCALE GENOMIC DNA]</scope>
    <source>
        <strain evidence="13 14">669A</strain>
    </source>
</reference>
<evidence type="ECO:0000256" key="10">
    <source>
        <dbReference type="SAM" id="Phobius"/>
    </source>
</evidence>
<feature type="domain" description="PASTA" evidence="12">
    <location>
        <begin position="352"/>
        <end position="420"/>
    </location>
</feature>
<dbReference type="SMART" id="SM00220">
    <property type="entry name" value="S_TKc"/>
    <property type="match status" value="1"/>
</dbReference>